<dbReference type="EnsemblPlants" id="evm.model.04.1326">
    <property type="protein sequence ID" value="cds.evm.model.04.1326"/>
    <property type="gene ID" value="evm.TU.04.1326"/>
</dbReference>
<dbReference type="PANTHER" id="PTHR11439">
    <property type="entry name" value="GAG-POL-RELATED RETROTRANSPOSON"/>
    <property type="match status" value="1"/>
</dbReference>
<evidence type="ECO:0000313" key="1">
    <source>
        <dbReference type="EnsemblPlants" id="cds.evm.model.04.1326"/>
    </source>
</evidence>
<dbReference type="AlphaFoldDB" id="A0A803PCM2"/>
<dbReference type="Proteomes" id="UP000596661">
    <property type="component" value="Chromosome 4"/>
</dbReference>
<sequence>MIIACSSNTHLSLLQILVYVDDIIITWSDSELISSLINALNSNLSLKHLGDPIENPQVYRSIVGALQYQTITRPKISFSVNKVCQFMANPLNTHWNVVKRILRLASDPDDRHSTSGFSIFFGSNLVAWQCKKQHTLSWSSTEAEYHSLAKFVSEITWLHFLFSRTSYQVAYGLTKAISSSHFDMFRVKFGILNQPPPMRSERGLRKSSKTKTGGGAVVAIGDEL</sequence>
<organism evidence="1 2">
    <name type="scientific">Cannabis sativa</name>
    <name type="common">Hemp</name>
    <name type="synonym">Marijuana</name>
    <dbReference type="NCBI Taxonomy" id="3483"/>
    <lineage>
        <taxon>Eukaryota</taxon>
        <taxon>Viridiplantae</taxon>
        <taxon>Streptophyta</taxon>
        <taxon>Embryophyta</taxon>
        <taxon>Tracheophyta</taxon>
        <taxon>Spermatophyta</taxon>
        <taxon>Magnoliopsida</taxon>
        <taxon>eudicotyledons</taxon>
        <taxon>Gunneridae</taxon>
        <taxon>Pentapetalae</taxon>
        <taxon>rosids</taxon>
        <taxon>fabids</taxon>
        <taxon>Rosales</taxon>
        <taxon>Cannabaceae</taxon>
        <taxon>Cannabis</taxon>
    </lineage>
</organism>
<accession>A0A803PCM2</accession>
<evidence type="ECO:0000313" key="2">
    <source>
        <dbReference type="Proteomes" id="UP000596661"/>
    </source>
</evidence>
<protein>
    <recommendedName>
        <fullName evidence="3">Reverse transcriptase Ty1/copia-type domain-containing protein</fullName>
    </recommendedName>
</protein>
<dbReference type="OMA" id="DSHWAND"/>
<reference evidence="1" key="2">
    <citation type="submission" date="2021-03" db="UniProtKB">
        <authorList>
            <consortium name="EnsemblPlants"/>
        </authorList>
    </citation>
    <scope>IDENTIFICATION</scope>
</reference>
<dbReference type="EMBL" id="UZAU01000385">
    <property type="status" value="NOT_ANNOTATED_CDS"/>
    <property type="molecule type" value="Genomic_DNA"/>
</dbReference>
<dbReference type="Gramene" id="evm.model.04.1326">
    <property type="protein sequence ID" value="cds.evm.model.04.1326"/>
    <property type="gene ID" value="evm.TU.04.1326"/>
</dbReference>
<evidence type="ECO:0008006" key="3">
    <source>
        <dbReference type="Google" id="ProtNLM"/>
    </source>
</evidence>
<dbReference type="InterPro" id="IPR043502">
    <property type="entry name" value="DNA/RNA_pol_sf"/>
</dbReference>
<proteinExistence type="predicted"/>
<keyword evidence="2" id="KW-1185">Reference proteome</keyword>
<dbReference type="PANTHER" id="PTHR11439:SF455">
    <property type="entry name" value="RLK (RECEPTOR-LIKE PROTEIN KINASE) 8, PUTATIVE-RELATED"/>
    <property type="match status" value="1"/>
</dbReference>
<dbReference type="SUPFAM" id="SSF56672">
    <property type="entry name" value="DNA/RNA polymerases"/>
    <property type="match status" value="1"/>
</dbReference>
<reference evidence="1" key="1">
    <citation type="submission" date="2018-11" db="EMBL/GenBank/DDBJ databases">
        <authorList>
            <person name="Grassa J C."/>
        </authorList>
    </citation>
    <scope>NUCLEOTIDE SEQUENCE [LARGE SCALE GENOMIC DNA]</scope>
</reference>
<dbReference type="CDD" id="cd09272">
    <property type="entry name" value="RNase_HI_RT_Ty1"/>
    <property type="match status" value="1"/>
</dbReference>
<name>A0A803PCM2_CANSA</name>